<protein>
    <submittedName>
        <fullName evidence="2">Uncharacterized protein</fullName>
    </submittedName>
</protein>
<comment type="caution">
    <text evidence="2">The sequence shown here is derived from an EMBL/GenBank/DDBJ whole genome shotgun (WGS) entry which is preliminary data.</text>
</comment>
<accession>A0A1S9P6N6</accession>
<reference evidence="2 3" key="1">
    <citation type="submission" date="2016-07" db="EMBL/GenBank/DDBJ databases">
        <title>Genomic analysis of zinc-resistant bacterium Mucilaginibacter pedocola TBZ30.</title>
        <authorList>
            <person name="Huang J."/>
            <person name="Tang J."/>
        </authorList>
    </citation>
    <scope>NUCLEOTIDE SEQUENCE [LARGE SCALE GENOMIC DNA]</scope>
    <source>
        <strain evidence="2 3">TBZ30</strain>
    </source>
</reference>
<dbReference type="AlphaFoldDB" id="A0A1S9P6N6"/>
<evidence type="ECO:0000313" key="2">
    <source>
        <dbReference type="EMBL" id="OOQ56612.1"/>
    </source>
</evidence>
<feature type="region of interest" description="Disordered" evidence="1">
    <location>
        <begin position="37"/>
        <end position="59"/>
    </location>
</feature>
<sequence length="59" mass="6324">MAAHGCFTTAAGPDAKNGVQWPLALTAKKQSGIFVKDAPQIQHNRSNDPFGKGQRISYP</sequence>
<name>A0A1S9P6N6_9SPHI</name>
<organism evidence="2 3">
    <name type="scientific">Mucilaginibacter pedocola</name>
    <dbReference type="NCBI Taxonomy" id="1792845"/>
    <lineage>
        <taxon>Bacteria</taxon>
        <taxon>Pseudomonadati</taxon>
        <taxon>Bacteroidota</taxon>
        <taxon>Sphingobacteriia</taxon>
        <taxon>Sphingobacteriales</taxon>
        <taxon>Sphingobacteriaceae</taxon>
        <taxon>Mucilaginibacter</taxon>
    </lineage>
</organism>
<keyword evidence="3" id="KW-1185">Reference proteome</keyword>
<dbReference type="Proteomes" id="UP000189739">
    <property type="component" value="Unassembled WGS sequence"/>
</dbReference>
<gene>
    <name evidence="2" type="ORF">BC343_19475</name>
</gene>
<proteinExistence type="predicted"/>
<dbReference type="EMBL" id="MBTF01000039">
    <property type="protein sequence ID" value="OOQ56612.1"/>
    <property type="molecule type" value="Genomic_DNA"/>
</dbReference>
<evidence type="ECO:0000313" key="3">
    <source>
        <dbReference type="Proteomes" id="UP000189739"/>
    </source>
</evidence>
<evidence type="ECO:0000256" key="1">
    <source>
        <dbReference type="SAM" id="MobiDB-lite"/>
    </source>
</evidence>